<sequence length="35" mass="3558">MSIGQIGVIIFCGGDPIASGVRSLRAVSGTAEFFT</sequence>
<name>A0A1H0NSU3_9ACTN</name>
<dbReference type="EMBL" id="LT629710">
    <property type="protein sequence ID" value="SDO95797.1"/>
    <property type="molecule type" value="Genomic_DNA"/>
</dbReference>
<proteinExistence type="predicted"/>
<evidence type="ECO:0000313" key="1">
    <source>
        <dbReference type="EMBL" id="SDO95797.1"/>
    </source>
</evidence>
<dbReference type="STRING" id="1090615.SAMN04515671_2475"/>
<protein>
    <submittedName>
        <fullName evidence="1">Uncharacterized protein</fullName>
    </submittedName>
</protein>
<accession>A0A1H0NSU3</accession>
<gene>
    <name evidence="1" type="ORF">SAMN04515671_2475</name>
</gene>
<reference evidence="1 2" key="1">
    <citation type="submission" date="2016-10" db="EMBL/GenBank/DDBJ databases">
        <authorList>
            <person name="de Groot N.N."/>
        </authorList>
    </citation>
    <scope>NUCLEOTIDE SEQUENCE [LARGE SCALE GENOMIC DNA]</scope>
    <source>
        <strain evidence="2">P4-7,KCTC 19426,CECT 7604</strain>
    </source>
</reference>
<keyword evidence="2" id="KW-1185">Reference proteome</keyword>
<evidence type="ECO:0000313" key="2">
    <source>
        <dbReference type="Proteomes" id="UP000198741"/>
    </source>
</evidence>
<dbReference type="AlphaFoldDB" id="A0A1H0NSU3"/>
<dbReference type="Proteomes" id="UP000198741">
    <property type="component" value="Chromosome I"/>
</dbReference>
<organism evidence="1 2">
    <name type="scientific">Nakamurella panacisegetis</name>
    <dbReference type="NCBI Taxonomy" id="1090615"/>
    <lineage>
        <taxon>Bacteria</taxon>
        <taxon>Bacillati</taxon>
        <taxon>Actinomycetota</taxon>
        <taxon>Actinomycetes</taxon>
        <taxon>Nakamurellales</taxon>
        <taxon>Nakamurellaceae</taxon>
        <taxon>Nakamurella</taxon>
    </lineage>
</organism>